<reference evidence="3 4" key="1">
    <citation type="submission" date="2015-01" db="EMBL/GenBank/DDBJ databases">
        <title>The Genome Sequence of Exophiala spinifera CBS89968.</title>
        <authorList>
            <consortium name="The Broad Institute Genomics Platform"/>
            <person name="Cuomo C."/>
            <person name="de Hoog S."/>
            <person name="Gorbushina A."/>
            <person name="Stielow B."/>
            <person name="Teixiera M."/>
            <person name="Abouelleil A."/>
            <person name="Chapman S.B."/>
            <person name="Priest M."/>
            <person name="Young S.K."/>
            <person name="Wortman J."/>
            <person name="Nusbaum C."/>
            <person name="Birren B."/>
        </authorList>
    </citation>
    <scope>NUCLEOTIDE SEQUENCE [LARGE SCALE GENOMIC DNA]</scope>
    <source>
        <strain evidence="3 4">CBS 89968</strain>
    </source>
</reference>
<dbReference type="InterPro" id="IPR051781">
    <property type="entry name" value="Metallo-dep_Hydrolase"/>
</dbReference>
<accession>A0A0D2B233</accession>
<dbReference type="Gene3D" id="1.20.58.520">
    <property type="entry name" value="Amidohydrolase"/>
    <property type="match status" value="1"/>
</dbReference>
<gene>
    <name evidence="3" type="ORF">PV08_08140</name>
</gene>
<dbReference type="GO" id="GO:0016810">
    <property type="term" value="F:hydrolase activity, acting on carbon-nitrogen (but not peptide) bonds"/>
    <property type="evidence" value="ECO:0007669"/>
    <property type="project" value="InterPro"/>
</dbReference>
<dbReference type="STRING" id="91928.A0A0D2B233"/>
<organism evidence="3 4">
    <name type="scientific">Exophiala spinifera</name>
    <dbReference type="NCBI Taxonomy" id="91928"/>
    <lineage>
        <taxon>Eukaryota</taxon>
        <taxon>Fungi</taxon>
        <taxon>Dikarya</taxon>
        <taxon>Ascomycota</taxon>
        <taxon>Pezizomycotina</taxon>
        <taxon>Eurotiomycetes</taxon>
        <taxon>Chaetothyriomycetidae</taxon>
        <taxon>Chaetothyriales</taxon>
        <taxon>Herpotrichiellaceae</taxon>
        <taxon>Exophiala</taxon>
    </lineage>
</organism>
<proteinExistence type="predicted"/>
<dbReference type="HOGENOM" id="CLU_317126_0_0_1"/>
<dbReference type="PANTHER" id="PTHR43135">
    <property type="entry name" value="ALPHA-D-RIBOSE 1-METHYLPHOSPHONATE 5-TRIPHOSPHATE DIPHOSPHATASE"/>
    <property type="match status" value="1"/>
</dbReference>
<protein>
    <recommendedName>
        <fullName evidence="2">Amidohydrolase-related domain-containing protein</fullName>
    </recommendedName>
</protein>
<dbReference type="InterPro" id="IPR006680">
    <property type="entry name" value="Amidohydro-rel"/>
</dbReference>
<dbReference type="Gene3D" id="3.40.50.10910">
    <property type="entry name" value="Amidohydrolase"/>
    <property type="match status" value="1"/>
</dbReference>
<dbReference type="SUPFAM" id="SSF51556">
    <property type="entry name" value="Metallo-dependent hydrolases"/>
    <property type="match status" value="1"/>
</dbReference>
<dbReference type="InterPro" id="IPR011059">
    <property type="entry name" value="Metal-dep_hydrolase_composite"/>
</dbReference>
<dbReference type="OrthoDB" id="4491390at2759"/>
<feature type="domain" description="Amidohydrolase-related" evidence="2">
    <location>
        <begin position="98"/>
        <end position="410"/>
    </location>
</feature>
<dbReference type="SUPFAM" id="SSF51338">
    <property type="entry name" value="Composite domain of metallo-dependent hydrolases"/>
    <property type="match status" value="1"/>
</dbReference>
<dbReference type="Gene3D" id="2.30.40.10">
    <property type="entry name" value="Urease, subunit C, domain 1"/>
    <property type="match status" value="1"/>
</dbReference>
<keyword evidence="1" id="KW-0732">Signal</keyword>
<dbReference type="Pfam" id="PF01979">
    <property type="entry name" value="Amidohydro_1"/>
    <property type="match status" value="1"/>
</dbReference>
<dbReference type="RefSeq" id="XP_016233169.1">
    <property type="nucleotide sequence ID" value="XM_016382466.1"/>
</dbReference>
<feature type="chain" id="PRO_5002238844" description="Amidohydrolase-related domain-containing protein" evidence="1">
    <location>
        <begin position="21"/>
        <end position="919"/>
    </location>
</feature>
<dbReference type="Proteomes" id="UP000053328">
    <property type="component" value="Unassembled WGS sequence"/>
</dbReference>
<keyword evidence="4" id="KW-1185">Reference proteome</keyword>
<dbReference type="VEuPathDB" id="FungiDB:PV08_08140"/>
<dbReference type="EMBL" id="KN847497">
    <property type="protein sequence ID" value="KIW12953.1"/>
    <property type="molecule type" value="Genomic_DNA"/>
</dbReference>
<dbReference type="AlphaFoldDB" id="A0A0D2B233"/>
<evidence type="ECO:0000313" key="3">
    <source>
        <dbReference type="EMBL" id="KIW12953.1"/>
    </source>
</evidence>
<evidence type="ECO:0000259" key="2">
    <source>
        <dbReference type="Pfam" id="PF01979"/>
    </source>
</evidence>
<name>A0A0D2B233_9EURO</name>
<evidence type="ECO:0000313" key="4">
    <source>
        <dbReference type="Proteomes" id="UP000053328"/>
    </source>
</evidence>
<feature type="signal peptide" evidence="1">
    <location>
        <begin position="1"/>
        <end position="20"/>
    </location>
</feature>
<dbReference type="InterPro" id="IPR032466">
    <property type="entry name" value="Metal_Hydrolase"/>
</dbReference>
<evidence type="ECO:0000256" key="1">
    <source>
        <dbReference type="SAM" id="SignalP"/>
    </source>
</evidence>
<dbReference type="GeneID" id="27335223"/>
<dbReference type="Gene3D" id="3.30.110.90">
    <property type="entry name" value="Amidohydrolase"/>
    <property type="match status" value="1"/>
</dbReference>
<sequence>MKFFTSVVAAIVIGTSKSIACPFHGIPTGDLQPSIDKVLEHLSSQHLASHVSTAIKNVRVFDGERMTGPQTIFVDSGKVAPYRPHQKADLEVDGTGKFLIPGLIDSHLHIETLDTLEILSSYGVTTGMNMVCRNYTLCSALAEVTGHAQFLTATAAATIAGTGSPLLGSTNSAIHPGDNVTKYVDDQFFTGSPATWLKIVDQPGANGLTQAQMNELTRAARTLGYYSVTHATYLETFTKAVKSKTEILQHISGDKALPKSLIQQIVSNKQIVTPTMAIFRVGKNQPLLQQILRQGANGTANFTTVVENVRALHQAGIPLLAGTDSAALPQFNISMPYGLALHCELQYLVEAGLTTTEALRAATVIPALTQRLSGRGKIAPGLRADLVLLNSNPLVNISNTRDIARVWAAGIESNVMKIIPNRTSLETALPEPERSVGSNSLQTYDAWALGGQVKAQDHSSKLLVQRAGYDQHSISHPPRYDIQHQSLCFFLNLFCFQAGRLYSFPVLDFLPDLIQKSEPDSGIYQAATAVSRLTLADRYSGRDIRLQTGREYGRALSVTKATIRNSVAPIQDETVLAVWLLGLYEHISVLLSHGRRSVDSKNADEEWLSHLSHVRDALRLLRLRGMSQFTNRRSEKIFRIFKAAIVGIRCPPEAYLLNIFKQMRLLILTPITYKDFDELDIDVFKEEHEFVPSQTANRATAYFHRVARLLEKIRGVLAQHTASRPPKTSSGNELLNYGESLDEGMVDWSKDEPGWDILHVQSGTAGTMWSLYPSHAQFYFYSFWVYLYWIRFLSARVKLYEGLIELQNVLNARQRDAMEAELKIAGYRNMIQITASELVWLTAYALGDVTPLGSFNSSVSGRNPGRGFQEVNVVAAMQLVIPLKMLQRSEYPTAAQKGAIDLALVHIGDGFRRQPIIMA</sequence>
<dbReference type="PANTHER" id="PTHR43135:SF3">
    <property type="entry name" value="ALPHA-D-RIBOSE 1-METHYLPHOSPHONATE 5-TRIPHOSPHATE DIPHOSPHATASE"/>
    <property type="match status" value="1"/>
</dbReference>